<evidence type="ECO:0000313" key="4">
    <source>
        <dbReference type="Proteomes" id="UP000251993"/>
    </source>
</evidence>
<dbReference type="GO" id="GO:0009244">
    <property type="term" value="P:lipopolysaccharide core region biosynthetic process"/>
    <property type="evidence" value="ECO:0007669"/>
    <property type="project" value="TreeGrafter"/>
</dbReference>
<name>A0A344TJD1_9BACT</name>
<dbReference type="PANTHER" id="PTHR30160">
    <property type="entry name" value="TETRAACYLDISACCHARIDE 4'-KINASE-RELATED"/>
    <property type="match status" value="1"/>
</dbReference>
<accession>A0A344TJD1</accession>
<proteinExistence type="predicted"/>
<keyword evidence="1" id="KW-0328">Glycosyltransferase</keyword>
<dbReference type="AlphaFoldDB" id="A0A344TJD1"/>
<keyword evidence="2 3" id="KW-0808">Transferase</keyword>
<evidence type="ECO:0000256" key="2">
    <source>
        <dbReference type="ARBA" id="ARBA00022679"/>
    </source>
</evidence>
<dbReference type="RefSeq" id="WP_114067534.1">
    <property type="nucleotide sequence ID" value="NZ_CP030850.1"/>
</dbReference>
<dbReference type="InterPro" id="IPR051199">
    <property type="entry name" value="LPS_LOS_Heptosyltrfase"/>
</dbReference>
<sequence length="399" mass="46316">MKRHYSGTPRETIPLRILDFFIDIYVRWFYRKREKEPFSAAPKVLIASLGHMGDALTVSYLFPIIRQKYPEAIIDIISPSWCKAVNEHNPYVRHTLVIDHYLSNRSKIGIWQKLKRHYQTFQQALPILRNEHYDFYLDVRTSYGVSHFVLPFTNVKKAVGFNRRGMGGFLDVELEIPQKDGNYHHFEAYEALLKEMGIDTRLEEVVPYFTIDASITWEQIQSKLPLTINKPYILLFPETGEPHRQMPNSFWVNVLKEVLEKSDYSVVLCGQTDLSAQIVKGIGRATASQFLEKIIDASKKLSIQELAFLSTKAEYALTLDSFPEHLCCIFCETITIYKASGLPFFPIANYPVLLFHTHFLSKNAAYVRRNVTVHYREKIETLEVRQLIVSKITTENKVL</sequence>
<keyword evidence="4" id="KW-1185">Reference proteome</keyword>
<protein>
    <submittedName>
        <fullName evidence="3">Lipopolysaccharide heptosyltransferase family protein</fullName>
    </submittedName>
</protein>
<reference evidence="3 4" key="1">
    <citation type="submission" date="2018-07" db="EMBL/GenBank/DDBJ databases">
        <title>Genome sequencing of Runella.</title>
        <authorList>
            <person name="Baek M.-G."/>
            <person name="Yi H."/>
        </authorList>
    </citation>
    <scope>NUCLEOTIDE SEQUENCE [LARGE SCALE GENOMIC DNA]</scope>
    <source>
        <strain evidence="3 4">HYN0085</strain>
    </source>
</reference>
<dbReference type="OrthoDB" id="9797795at2"/>
<dbReference type="GO" id="GO:0005829">
    <property type="term" value="C:cytosol"/>
    <property type="evidence" value="ECO:0007669"/>
    <property type="project" value="TreeGrafter"/>
</dbReference>
<dbReference type="EMBL" id="CP030850">
    <property type="protein sequence ID" value="AXE18752.1"/>
    <property type="molecule type" value="Genomic_DNA"/>
</dbReference>
<dbReference type="Gene3D" id="3.40.50.2000">
    <property type="entry name" value="Glycogen Phosphorylase B"/>
    <property type="match status" value="2"/>
</dbReference>
<dbReference type="SUPFAM" id="SSF53756">
    <property type="entry name" value="UDP-Glycosyltransferase/glycogen phosphorylase"/>
    <property type="match status" value="1"/>
</dbReference>
<evidence type="ECO:0000256" key="1">
    <source>
        <dbReference type="ARBA" id="ARBA00022676"/>
    </source>
</evidence>
<evidence type="ECO:0000313" key="3">
    <source>
        <dbReference type="EMBL" id="AXE18752.1"/>
    </source>
</evidence>
<dbReference type="PANTHER" id="PTHR30160:SF1">
    <property type="entry name" value="LIPOPOLYSACCHARIDE 1,2-N-ACETYLGLUCOSAMINETRANSFERASE-RELATED"/>
    <property type="match status" value="1"/>
</dbReference>
<dbReference type="InterPro" id="IPR002201">
    <property type="entry name" value="Glyco_trans_9"/>
</dbReference>
<dbReference type="GO" id="GO:0008713">
    <property type="term" value="F:ADP-heptose-lipopolysaccharide heptosyltransferase activity"/>
    <property type="evidence" value="ECO:0007669"/>
    <property type="project" value="TreeGrafter"/>
</dbReference>
<dbReference type="Proteomes" id="UP000251993">
    <property type="component" value="Chromosome"/>
</dbReference>
<dbReference type="KEGG" id="run:DR864_13830"/>
<organism evidence="3 4">
    <name type="scientific">Runella rosea</name>
    <dbReference type="NCBI Taxonomy" id="2259595"/>
    <lineage>
        <taxon>Bacteria</taxon>
        <taxon>Pseudomonadati</taxon>
        <taxon>Bacteroidota</taxon>
        <taxon>Cytophagia</taxon>
        <taxon>Cytophagales</taxon>
        <taxon>Spirosomataceae</taxon>
        <taxon>Runella</taxon>
    </lineage>
</organism>
<dbReference type="Pfam" id="PF01075">
    <property type="entry name" value="Glyco_transf_9"/>
    <property type="match status" value="1"/>
</dbReference>
<gene>
    <name evidence="3" type="ORF">DR864_13830</name>
</gene>